<feature type="transmembrane region" description="Helical" evidence="1">
    <location>
        <begin position="68"/>
        <end position="92"/>
    </location>
</feature>
<keyword evidence="1" id="KW-0812">Transmembrane</keyword>
<evidence type="ECO:0000256" key="1">
    <source>
        <dbReference type="SAM" id="Phobius"/>
    </source>
</evidence>
<accession>A0A4Y9Z8V8</accession>
<dbReference type="Pfam" id="PF20152">
    <property type="entry name" value="DUF6534"/>
    <property type="match status" value="1"/>
</dbReference>
<comment type="caution">
    <text evidence="3">The sequence shown here is derived from an EMBL/GenBank/DDBJ whole genome shotgun (WGS) entry which is preliminary data.</text>
</comment>
<evidence type="ECO:0000313" key="3">
    <source>
        <dbReference type="EMBL" id="TFY70241.1"/>
    </source>
</evidence>
<gene>
    <name evidence="3" type="ORF">EVG20_g2755</name>
</gene>
<keyword evidence="4" id="KW-1185">Reference proteome</keyword>
<dbReference type="Proteomes" id="UP000298327">
    <property type="component" value="Unassembled WGS sequence"/>
</dbReference>
<keyword evidence="1" id="KW-1133">Transmembrane helix</keyword>
<dbReference type="PANTHER" id="PTHR40465">
    <property type="entry name" value="CHROMOSOME 1, WHOLE GENOME SHOTGUN SEQUENCE"/>
    <property type="match status" value="1"/>
</dbReference>
<dbReference type="PANTHER" id="PTHR40465:SF1">
    <property type="entry name" value="DUF6534 DOMAIN-CONTAINING PROTEIN"/>
    <property type="match status" value="1"/>
</dbReference>
<proteinExistence type="predicted"/>
<evidence type="ECO:0000313" key="4">
    <source>
        <dbReference type="Proteomes" id="UP000298327"/>
    </source>
</evidence>
<reference evidence="3 4" key="1">
    <citation type="submission" date="2019-02" db="EMBL/GenBank/DDBJ databases">
        <title>Genome sequencing of the rare red list fungi Dentipellis fragilis.</title>
        <authorList>
            <person name="Buettner E."/>
            <person name="Kellner H."/>
        </authorList>
    </citation>
    <scope>NUCLEOTIDE SEQUENCE [LARGE SCALE GENOMIC DNA]</scope>
    <source>
        <strain evidence="3 4">DSM 105465</strain>
    </source>
</reference>
<feature type="transmembrane region" description="Helical" evidence="1">
    <location>
        <begin position="140"/>
        <end position="165"/>
    </location>
</feature>
<feature type="transmembrane region" description="Helical" evidence="1">
    <location>
        <begin position="223"/>
        <end position="247"/>
    </location>
</feature>
<feature type="transmembrane region" description="Helical" evidence="1">
    <location>
        <begin position="253"/>
        <end position="275"/>
    </location>
</feature>
<protein>
    <recommendedName>
        <fullName evidence="2">DUF6534 domain-containing protein</fullName>
    </recommendedName>
</protein>
<dbReference type="OrthoDB" id="3270417at2759"/>
<feature type="transmembrane region" description="Helical" evidence="1">
    <location>
        <begin position="104"/>
        <end position="128"/>
    </location>
</feature>
<dbReference type="AlphaFoldDB" id="A0A4Y9Z8V8"/>
<sequence length="348" mass="37882">MPSLESTLDAALIGNFVAIMYGPFLGSASQYFANMKCRSFIYRLYGITTLQTYIYAQDYLEDPVALRLLVSAVWIIETIHSVLCLYSVHSMFVTNFGLASSPDILYWSQGAMILLGVIVMFAVHCYFARRVWMIGNNPQPLTAVIVLVASLHLVFGIATFVLTRYFDTWSAMRSRPISQVMLCGGLGSACVADLLIAASLFYYMRQRRSTLQHAQFHNALSSLTIYIVSTGFSTAVLSSSTLLTFMFVPHRGVFLGLASIQSKAYANAFLTNLNARQTIRNRIMRSGAAAGEDGDDNFSAEFTTVLLGSTKTSTRLRTGTSTVSAATSGLAAGPGSLSPSAEVTVMTK</sequence>
<name>A0A4Y9Z8V8_9AGAM</name>
<dbReference type="EMBL" id="SEOQ01000113">
    <property type="protein sequence ID" value="TFY70241.1"/>
    <property type="molecule type" value="Genomic_DNA"/>
</dbReference>
<evidence type="ECO:0000259" key="2">
    <source>
        <dbReference type="Pfam" id="PF20152"/>
    </source>
</evidence>
<feature type="transmembrane region" description="Helical" evidence="1">
    <location>
        <begin position="12"/>
        <end position="33"/>
    </location>
</feature>
<dbReference type="STRING" id="205917.A0A4Y9Z8V8"/>
<dbReference type="InterPro" id="IPR045339">
    <property type="entry name" value="DUF6534"/>
</dbReference>
<feature type="domain" description="DUF6534" evidence="2">
    <location>
        <begin position="189"/>
        <end position="277"/>
    </location>
</feature>
<feature type="transmembrane region" description="Helical" evidence="1">
    <location>
        <begin position="177"/>
        <end position="203"/>
    </location>
</feature>
<organism evidence="3 4">
    <name type="scientific">Dentipellis fragilis</name>
    <dbReference type="NCBI Taxonomy" id="205917"/>
    <lineage>
        <taxon>Eukaryota</taxon>
        <taxon>Fungi</taxon>
        <taxon>Dikarya</taxon>
        <taxon>Basidiomycota</taxon>
        <taxon>Agaricomycotina</taxon>
        <taxon>Agaricomycetes</taxon>
        <taxon>Russulales</taxon>
        <taxon>Hericiaceae</taxon>
        <taxon>Dentipellis</taxon>
    </lineage>
</organism>
<keyword evidence="1" id="KW-0472">Membrane</keyword>